<dbReference type="Proteomes" id="UP001164693">
    <property type="component" value="Chromosome"/>
</dbReference>
<protein>
    <submittedName>
        <fullName evidence="1">Uncharacterized protein</fullName>
    </submittedName>
</protein>
<evidence type="ECO:0000313" key="2">
    <source>
        <dbReference type="Proteomes" id="UP001164693"/>
    </source>
</evidence>
<proteinExistence type="predicted"/>
<reference evidence="1" key="1">
    <citation type="submission" date="2022-05" db="EMBL/GenBank/DDBJ databases">
        <title>Jatrophihabitans sp. SB3-54 whole genome sequence.</title>
        <authorList>
            <person name="Suh M.K."/>
            <person name="Eom M.K."/>
            <person name="Kim J.S."/>
            <person name="Kim H.S."/>
            <person name="Do H.E."/>
            <person name="Shin Y.K."/>
            <person name="Lee J.-S."/>
        </authorList>
    </citation>
    <scope>NUCLEOTIDE SEQUENCE</scope>
    <source>
        <strain evidence="1">SB3-54</strain>
    </source>
</reference>
<sequence>MDGYLLQVNYGEDETPVRIALRDCTPDDAEAERQALVKQIEHAIDLTAPLIYTSAHTPDPDAKISIDPGRVTGVDLVALVA</sequence>
<organism evidence="1 2">
    <name type="scientific">Jatrophihabitans cynanchi</name>
    <dbReference type="NCBI Taxonomy" id="2944128"/>
    <lineage>
        <taxon>Bacteria</taxon>
        <taxon>Bacillati</taxon>
        <taxon>Actinomycetota</taxon>
        <taxon>Actinomycetes</taxon>
        <taxon>Jatrophihabitantales</taxon>
        <taxon>Jatrophihabitantaceae</taxon>
        <taxon>Jatrophihabitans</taxon>
    </lineage>
</organism>
<keyword evidence="2" id="KW-1185">Reference proteome</keyword>
<gene>
    <name evidence="1" type="ORF">M6B22_07305</name>
</gene>
<accession>A0ABY7K225</accession>
<dbReference type="RefSeq" id="WP_269445102.1">
    <property type="nucleotide sequence ID" value="NZ_CP097463.1"/>
</dbReference>
<evidence type="ECO:0000313" key="1">
    <source>
        <dbReference type="EMBL" id="WAX58563.1"/>
    </source>
</evidence>
<name>A0ABY7K225_9ACTN</name>
<dbReference type="EMBL" id="CP097463">
    <property type="protein sequence ID" value="WAX58563.1"/>
    <property type="molecule type" value="Genomic_DNA"/>
</dbReference>